<proteinExistence type="predicted"/>
<dbReference type="EMBL" id="KV907495">
    <property type="protein sequence ID" value="OOF98817.1"/>
    <property type="molecule type" value="Genomic_DNA"/>
</dbReference>
<dbReference type="STRING" id="602072.A0A1R3RWI1"/>
<gene>
    <name evidence="2" type="ORF">ASPCADRAFT_403137</name>
</gene>
<feature type="compositionally biased region" description="Gly residues" evidence="1">
    <location>
        <begin position="24"/>
        <end position="41"/>
    </location>
</feature>
<evidence type="ECO:0000313" key="2">
    <source>
        <dbReference type="EMBL" id="OOF98817.1"/>
    </source>
</evidence>
<reference evidence="3" key="1">
    <citation type="journal article" date="2017" name="Genome Biol.">
        <title>Comparative genomics reveals high biological diversity and specific adaptations in the industrially and medically important fungal genus Aspergillus.</title>
        <authorList>
            <person name="de Vries R.P."/>
            <person name="Riley R."/>
            <person name="Wiebenga A."/>
            <person name="Aguilar-Osorio G."/>
            <person name="Amillis S."/>
            <person name="Uchima C.A."/>
            <person name="Anderluh G."/>
            <person name="Asadollahi M."/>
            <person name="Askin M."/>
            <person name="Barry K."/>
            <person name="Battaglia E."/>
            <person name="Bayram O."/>
            <person name="Benocci T."/>
            <person name="Braus-Stromeyer S.A."/>
            <person name="Caldana C."/>
            <person name="Canovas D."/>
            <person name="Cerqueira G.C."/>
            <person name="Chen F."/>
            <person name="Chen W."/>
            <person name="Choi C."/>
            <person name="Clum A."/>
            <person name="Dos Santos R.A."/>
            <person name="Damasio A.R."/>
            <person name="Diallinas G."/>
            <person name="Emri T."/>
            <person name="Fekete E."/>
            <person name="Flipphi M."/>
            <person name="Freyberg S."/>
            <person name="Gallo A."/>
            <person name="Gournas C."/>
            <person name="Habgood R."/>
            <person name="Hainaut M."/>
            <person name="Harispe M.L."/>
            <person name="Henrissat B."/>
            <person name="Hilden K.S."/>
            <person name="Hope R."/>
            <person name="Hossain A."/>
            <person name="Karabika E."/>
            <person name="Karaffa L."/>
            <person name="Karanyi Z."/>
            <person name="Krasevec N."/>
            <person name="Kuo A."/>
            <person name="Kusch H."/>
            <person name="LaButti K."/>
            <person name="Lagendijk E.L."/>
            <person name="Lapidus A."/>
            <person name="Levasseur A."/>
            <person name="Lindquist E."/>
            <person name="Lipzen A."/>
            <person name="Logrieco A.F."/>
            <person name="MacCabe A."/>
            <person name="Maekelae M.R."/>
            <person name="Malavazi I."/>
            <person name="Melin P."/>
            <person name="Meyer V."/>
            <person name="Mielnichuk N."/>
            <person name="Miskei M."/>
            <person name="Molnar A.P."/>
            <person name="Mule G."/>
            <person name="Ngan C.Y."/>
            <person name="Orejas M."/>
            <person name="Orosz E."/>
            <person name="Ouedraogo J.P."/>
            <person name="Overkamp K.M."/>
            <person name="Park H.-S."/>
            <person name="Perrone G."/>
            <person name="Piumi F."/>
            <person name="Punt P.J."/>
            <person name="Ram A.F."/>
            <person name="Ramon A."/>
            <person name="Rauscher S."/>
            <person name="Record E."/>
            <person name="Riano-Pachon D.M."/>
            <person name="Robert V."/>
            <person name="Roehrig J."/>
            <person name="Ruller R."/>
            <person name="Salamov A."/>
            <person name="Salih N.S."/>
            <person name="Samson R.A."/>
            <person name="Sandor E."/>
            <person name="Sanguinetti M."/>
            <person name="Schuetze T."/>
            <person name="Sepcic K."/>
            <person name="Shelest E."/>
            <person name="Sherlock G."/>
            <person name="Sophianopoulou V."/>
            <person name="Squina F.M."/>
            <person name="Sun H."/>
            <person name="Susca A."/>
            <person name="Todd R.B."/>
            <person name="Tsang A."/>
            <person name="Unkles S.E."/>
            <person name="van de Wiele N."/>
            <person name="van Rossen-Uffink D."/>
            <person name="Oliveira J.V."/>
            <person name="Vesth T.C."/>
            <person name="Visser J."/>
            <person name="Yu J.-H."/>
            <person name="Zhou M."/>
            <person name="Andersen M.R."/>
            <person name="Archer D.B."/>
            <person name="Baker S.E."/>
            <person name="Benoit I."/>
            <person name="Brakhage A.A."/>
            <person name="Braus G.H."/>
            <person name="Fischer R."/>
            <person name="Frisvad J.C."/>
            <person name="Goldman G.H."/>
            <person name="Houbraken J."/>
            <person name="Oakley B."/>
            <person name="Pocsi I."/>
            <person name="Scazzocchio C."/>
            <person name="Seiboth B."/>
            <person name="vanKuyk P.A."/>
            <person name="Wortman J."/>
            <person name="Dyer P.S."/>
            <person name="Grigoriev I.V."/>
        </authorList>
    </citation>
    <scope>NUCLEOTIDE SEQUENCE [LARGE SCALE GENOMIC DNA]</scope>
    <source>
        <strain evidence="3">ITEM 5010</strain>
    </source>
</reference>
<evidence type="ECO:0000256" key="1">
    <source>
        <dbReference type="SAM" id="MobiDB-lite"/>
    </source>
</evidence>
<dbReference type="OMA" id="LPGWETM"/>
<sequence>MAQNRLPTATRGGASAQPTPANNTGGGSGWGDEGHPKGGGAPTSSNEISSDILTPPEFRSIAQQKAAAERKFMNRWDEGHNETEGTCATEDHSFAGSKPGGSDTLPGWGVMKDKLGL</sequence>
<feature type="region of interest" description="Disordered" evidence="1">
    <location>
        <begin position="1"/>
        <end position="117"/>
    </location>
</feature>
<accession>A0A1R3RWI1</accession>
<feature type="compositionally biased region" description="Basic and acidic residues" evidence="1">
    <location>
        <begin position="67"/>
        <end position="93"/>
    </location>
</feature>
<evidence type="ECO:0000313" key="3">
    <source>
        <dbReference type="Proteomes" id="UP000188318"/>
    </source>
</evidence>
<dbReference type="AlphaFoldDB" id="A0A1R3RWI1"/>
<keyword evidence="3" id="KW-1185">Reference proteome</keyword>
<dbReference type="OrthoDB" id="331263at2759"/>
<protein>
    <submittedName>
        <fullName evidence="2">Uncharacterized protein</fullName>
    </submittedName>
</protein>
<dbReference type="VEuPathDB" id="FungiDB:ASPCADRAFT_403137"/>
<name>A0A1R3RWI1_ASPC5</name>
<feature type="compositionally biased region" description="Polar residues" evidence="1">
    <location>
        <begin position="42"/>
        <end position="52"/>
    </location>
</feature>
<organism evidence="2 3">
    <name type="scientific">Aspergillus carbonarius (strain ITEM 5010)</name>
    <dbReference type="NCBI Taxonomy" id="602072"/>
    <lineage>
        <taxon>Eukaryota</taxon>
        <taxon>Fungi</taxon>
        <taxon>Dikarya</taxon>
        <taxon>Ascomycota</taxon>
        <taxon>Pezizomycotina</taxon>
        <taxon>Eurotiomycetes</taxon>
        <taxon>Eurotiomycetidae</taxon>
        <taxon>Eurotiales</taxon>
        <taxon>Aspergillaceae</taxon>
        <taxon>Aspergillus</taxon>
        <taxon>Aspergillus subgen. Circumdati</taxon>
    </lineage>
</organism>
<dbReference type="Proteomes" id="UP000188318">
    <property type="component" value="Unassembled WGS sequence"/>
</dbReference>